<feature type="domain" description="HTH lysR-type" evidence="6">
    <location>
        <begin position="32"/>
        <end position="89"/>
    </location>
</feature>
<dbReference type="PROSITE" id="PS50931">
    <property type="entry name" value="HTH_LYSR"/>
    <property type="match status" value="2"/>
</dbReference>
<dbReference type="InterPro" id="IPR036390">
    <property type="entry name" value="WH_DNA-bd_sf"/>
</dbReference>
<reference evidence="7 8" key="1">
    <citation type="submission" date="2016-12" db="EMBL/GenBank/DDBJ databases">
        <authorList>
            <person name="Song W.-J."/>
            <person name="Kurnit D.M."/>
        </authorList>
    </citation>
    <scope>NUCLEOTIDE SEQUENCE [LARGE SCALE GENOMIC DNA]</scope>
    <source>
        <strain evidence="7 8">STM7296</strain>
    </source>
</reference>
<sequence length="440" mass="47421">MTNEATSPLGDSTPAMPASVKAPSSVTSKDLLNLAQLRAFRLVADMGSATRAAAALFRAQSAVTRSVQELEAALGEPLFDRGPSGMLPTPVGRAVLHRCERIFAELEELAQWCAARQARRRPAAEGALPAYLLNTRRLQLFAALARHRHMPSAAKTFGISQPAVSTAIRVLESGSGLSLFHRSPRGILLTTEGETFLLHVRRALNELRHVPDDIAALHGKIQGLVTVGALPLGRTLILPRAIARMTSENPGVRVVTDESSYETLVAGLRAGDVDFILGALRDNDAASGLKNERLMSEDMVVLVRHDHPLTRVRELNIMGLRDAQWILPRTNSPARGLFEAQFKRMKVKPPQPTVETADLAVIRGLLLGTDMAAALSAQQLHHEVQSGQLVVLDLQLHNTRRDIGLTLRAAGTPSPAARALIDAIRLSVVDVARTVSIGAS</sequence>
<keyword evidence="2" id="KW-0805">Transcription regulation</keyword>
<dbReference type="GO" id="GO:0003700">
    <property type="term" value="F:DNA-binding transcription factor activity"/>
    <property type="evidence" value="ECO:0007669"/>
    <property type="project" value="InterPro"/>
</dbReference>
<dbReference type="Gene3D" id="3.40.190.290">
    <property type="match status" value="1"/>
</dbReference>
<protein>
    <submittedName>
        <fullName evidence="7">HTH-type transcriptional regulator GalR</fullName>
    </submittedName>
</protein>
<dbReference type="STRING" id="1247936.BN2475_350028"/>
<dbReference type="Pfam" id="PF03466">
    <property type="entry name" value="LysR_substrate"/>
    <property type="match status" value="1"/>
</dbReference>
<dbReference type="Pfam" id="PF00126">
    <property type="entry name" value="HTH_1"/>
    <property type="match status" value="2"/>
</dbReference>
<evidence type="ECO:0000256" key="4">
    <source>
        <dbReference type="ARBA" id="ARBA00023163"/>
    </source>
</evidence>
<dbReference type="InterPro" id="IPR036388">
    <property type="entry name" value="WH-like_DNA-bd_sf"/>
</dbReference>
<evidence type="ECO:0000256" key="5">
    <source>
        <dbReference type="SAM" id="MobiDB-lite"/>
    </source>
</evidence>
<feature type="region of interest" description="Disordered" evidence="5">
    <location>
        <begin position="1"/>
        <end position="22"/>
    </location>
</feature>
<dbReference type="InterPro" id="IPR000847">
    <property type="entry name" value="LysR_HTH_N"/>
</dbReference>
<comment type="similarity">
    <text evidence="1">Belongs to the LysR transcriptional regulatory family.</text>
</comment>
<dbReference type="EMBL" id="CYGX02000035">
    <property type="protein sequence ID" value="SIT42303.1"/>
    <property type="molecule type" value="Genomic_DNA"/>
</dbReference>
<dbReference type="PANTHER" id="PTHR30419">
    <property type="entry name" value="HTH-TYPE TRANSCRIPTIONAL REGULATOR YBHD"/>
    <property type="match status" value="1"/>
</dbReference>
<dbReference type="SUPFAM" id="SSF53850">
    <property type="entry name" value="Periplasmic binding protein-like II"/>
    <property type="match status" value="1"/>
</dbReference>
<dbReference type="InterPro" id="IPR005119">
    <property type="entry name" value="LysR_subst-bd"/>
</dbReference>
<evidence type="ECO:0000256" key="2">
    <source>
        <dbReference type="ARBA" id="ARBA00023015"/>
    </source>
</evidence>
<keyword evidence="8" id="KW-1185">Reference proteome</keyword>
<dbReference type="Gene3D" id="1.10.10.10">
    <property type="entry name" value="Winged helix-like DNA-binding domain superfamily/Winged helix DNA-binding domain"/>
    <property type="match status" value="2"/>
</dbReference>
<feature type="compositionally biased region" description="Polar residues" evidence="5">
    <location>
        <begin position="1"/>
        <end position="10"/>
    </location>
</feature>
<proteinExistence type="inferred from homology"/>
<name>A0A1N7S4H2_9BURK</name>
<evidence type="ECO:0000256" key="3">
    <source>
        <dbReference type="ARBA" id="ARBA00023125"/>
    </source>
</evidence>
<dbReference type="PANTHER" id="PTHR30419:SF14">
    <property type="entry name" value="LYSR FAMILY TRANSCRIPTIONAL REGULATOR"/>
    <property type="match status" value="1"/>
</dbReference>
<evidence type="ECO:0000256" key="1">
    <source>
        <dbReference type="ARBA" id="ARBA00009437"/>
    </source>
</evidence>
<keyword evidence="4" id="KW-0804">Transcription</keyword>
<accession>A0A1N7S4H2</accession>
<dbReference type="InterPro" id="IPR050950">
    <property type="entry name" value="HTH-type_LysR_regulators"/>
</dbReference>
<dbReference type="Proteomes" id="UP000187012">
    <property type="component" value="Unassembled WGS sequence"/>
</dbReference>
<gene>
    <name evidence="7" type="primary">galR</name>
    <name evidence="7" type="ORF">BN2475_350028</name>
</gene>
<feature type="domain" description="HTH lysR-type" evidence="6">
    <location>
        <begin position="133"/>
        <end position="190"/>
    </location>
</feature>
<dbReference type="GO" id="GO:0005829">
    <property type="term" value="C:cytosol"/>
    <property type="evidence" value="ECO:0007669"/>
    <property type="project" value="TreeGrafter"/>
</dbReference>
<dbReference type="AlphaFoldDB" id="A0A1N7S4H2"/>
<dbReference type="FunFam" id="1.10.10.10:FF:000001">
    <property type="entry name" value="LysR family transcriptional regulator"/>
    <property type="match status" value="1"/>
</dbReference>
<dbReference type="SUPFAM" id="SSF46785">
    <property type="entry name" value="Winged helix' DNA-binding domain"/>
    <property type="match status" value="2"/>
</dbReference>
<evidence type="ECO:0000313" key="7">
    <source>
        <dbReference type="EMBL" id="SIT42303.1"/>
    </source>
</evidence>
<keyword evidence="3" id="KW-0238">DNA-binding</keyword>
<dbReference type="PRINTS" id="PR00039">
    <property type="entry name" value="HTHLYSR"/>
</dbReference>
<evidence type="ECO:0000259" key="6">
    <source>
        <dbReference type="PROSITE" id="PS50931"/>
    </source>
</evidence>
<dbReference type="GO" id="GO:0003677">
    <property type="term" value="F:DNA binding"/>
    <property type="evidence" value="ECO:0007669"/>
    <property type="project" value="UniProtKB-KW"/>
</dbReference>
<evidence type="ECO:0000313" key="8">
    <source>
        <dbReference type="Proteomes" id="UP000187012"/>
    </source>
</evidence>
<organism evidence="7 8">
    <name type="scientific">Paraburkholderia ribeironis</name>
    <dbReference type="NCBI Taxonomy" id="1247936"/>
    <lineage>
        <taxon>Bacteria</taxon>
        <taxon>Pseudomonadati</taxon>
        <taxon>Pseudomonadota</taxon>
        <taxon>Betaproteobacteria</taxon>
        <taxon>Burkholderiales</taxon>
        <taxon>Burkholderiaceae</taxon>
        <taxon>Paraburkholderia</taxon>
    </lineage>
</organism>